<dbReference type="InterPro" id="IPR053967">
    <property type="entry name" value="LlgE_F_G-like_D1"/>
</dbReference>
<dbReference type="OrthoDB" id="9800375at2"/>
<dbReference type="Pfam" id="PF06429">
    <property type="entry name" value="Flg_bbr_C"/>
    <property type="match status" value="1"/>
</dbReference>
<dbReference type="GO" id="GO:0009425">
    <property type="term" value="C:bacterial-type flagellum basal body"/>
    <property type="evidence" value="ECO:0007669"/>
    <property type="project" value="UniProtKB-SubCell"/>
</dbReference>
<reference evidence="7" key="1">
    <citation type="submission" date="2016-10" db="EMBL/GenBank/DDBJ databases">
        <authorList>
            <person name="Varghese N."/>
            <person name="Submissions S."/>
        </authorList>
    </citation>
    <scope>NUCLEOTIDE SEQUENCE [LARGE SCALE GENOMIC DNA]</scope>
    <source>
        <strain evidence="7">CGMCC 1.10223</strain>
    </source>
</reference>
<keyword evidence="6" id="KW-0969">Cilium</keyword>
<evidence type="ECO:0000256" key="2">
    <source>
        <dbReference type="RuleBase" id="RU362116"/>
    </source>
</evidence>
<evidence type="ECO:0000259" key="3">
    <source>
        <dbReference type="Pfam" id="PF00460"/>
    </source>
</evidence>
<dbReference type="NCBIfam" id="TIGR03506">
    <property type="entry name" value="FlgEFG_subfam"/>
    <property type="match status" value="2"/>
</dbReference>
<dbReference type="PANTHER" id="PTHR30435">
    <property type="entry name" value="FLAGELLAR PROTEIN"/>
    <property type="match status" value="1"/>
</dbReference>
<dbReference type="AlphaFoldDB" id="A0A1I2I944"/>
<keyword evidence="6" id="KW-0966">Cell projection</keyword>
<dbReference type="Proteomes" id="UP000183410">
    <property type="component" value="Unassembled WGS sequence"/>
</dbReference>
<protein>
    <submittedName>
        <fullName evidence="6">Flagellar basal-body rod protein FlgG</fullName>
    </submittedName>
</protein>
<feature type="domain" description="Flagellar basal body rod protein N-terminal" evidence="3">
    <location>
        <begin position="15"/>
        <end position="35"/>
    </location>
</feature>
<feature type="domain" description="Flagellar hook protein FlgE/F/G-like D1" evidence="5">
    <location>
        <begin position="96"/>
        <end position="173"/>
    </location>
</feature>
<keyword evidence="2" id="KW-0975">Bacterial flagellum</keyword>
<keyword evidence="6" id="KW-0282">Flagellum</keyword>
<evidence type="ECO:0000313" key="7">
    <source>
        <dbReference type="Proteomes" id="UP000183410"/>
    </source>
</evidence>
<dbReference type="InterPro" id="IPR010930">
    <property type="entry name" value="Flg_bb/hook_C_dom"/>
</dbReference>
<dbReference type="SUPFAM" id="SSF117143">
    <property type="entry name" value="Flagellar hook protein flgE"/>
    <property type="match status" value="1"/>
</dbReference>
<sequence>MNGSMINAVVSMGGLQQKLDMIADNIANVNTVGYKRKEATFEDLLTNVRKQPNDFRQPGRMTPLDFNQGWGSQLTMIKPNLEQGTIATTGKDTDFAIEGNALFEVIVNANGDRAYTRNGAFQLTVNANGDNILATAEGYPIVSTVVTQPGNVVVEQPVTVPDGYKLDIGADGSAQGVATDGTTINLGTIKLMQATRPSALTQLDDNLFSVAEGLNVGDVIQVVTPDADNAIALRQGSLEQSNVDMSGEMTELINVQRAYQLVARALTSSDSMMGLANGLRR</sequence>
<gene>
    <name evidence="6" type="ORF">SAMN04487969_13237</name>
</gene>
<comment type="similarity">
    <text evidence="1 2">Belongs to the flagella basal body rod proteins family.</text>
</comment>
<dbReference type="EMBL" id="FONN01000032">
    <property type="protein sequence ID" value="SFF38899.1"/>
    <property type="molecule type" value="Genomic_DNA"/>
</dbReference>
<dbReference type="RefSeq" id="WP_046231349.1">
    <property type="nucleotide sequence ID" value="NZ_FONN01000032.1"/>
</dbReference>
<dbReference type="Pfam" id="PF00460">
    <property type="entry name" value="Flg_bb_rod"/>
    <property type="match status" value="1"/>
</dbReference>
<name>A0A1I2I944_9BACL</name>
<comment type="subcellular location">
    <subcellularLocation>
        <location evidence="2">Bacterial flagellum basal body</location>
    </subcellularLocation>
</comment>
<organism evidence="6 7">
    <name type="scientific">Paenibacillus algorifonticola</name>
    <dbReference type="NCBI Taxonomy" id="684063"/>
    <lineage>
        <taxon>Bacteria</taxon>
        <taxon>Bacillati</taxon>
        <taxon>Bacillota</taxon>
        <taxon>Bacilli</taxon>
        <taxon>Bacillales</taxon>
        <taxon>Paenibacillaceae</taxon>
        <taxon>Paenibacillus</taxon>
    </lineage>
</organism>
<feature type="domain" description="Flagellar basal-body/hook protein C-terminal" evidence="4">
    <location>
        <begin position="234"/>
        <end position="278"/>
    </location>
</feature>
<evidence type="ECO:0000259" key="4">
    <source>
        <dbReference type="Pfam" id="PF06429"/>
    </source>
</evidence>
<dbReference type="InterPro" id="IPR001444">
    <property type="entry name" value="Flag_bb_rod_N"/>
</dbReference>
<evidence type="ECO:0000313" key="6">
    <source>
        <dbReference type="EMBL" id="SFF38899.1"/>
    </source>
</evidence>
<evidence type="ECO:0000256" key="1">
    <source>
        <dbReference type="ARBA" id="ARBA00009677"/>
    </source>
</evidence>
<proteinExistence type="inferred from homology"/>
<dbReference type="InterPro" id="IPR037925">
    <property type="entry name" value="FlgE/F/G-like"/>
</dbReference>
<dbReference type="GO" id="GO:0071978">
    <property type="term" value="P:bacterial-type flagellum-dependent swarming motility"/>
    <property type="evidence" value="ECO:0007669"/>
    <property type="project" value="TreeGrafter"/>
</dbReference>
<dbReference type="Pfam" id="PF22692">
    <property type="entry name" value="LlgE_F_G_D1"/>
    <property type="match status" value="1"/>
</dbReference>
<dbReference type="PANTHER" id="PTHR30435:SF19">
    <property type="entry name" value="FLAGELLAR BASAL-BODY ROD PROTEIN FLGG"/>
    <property type="match status" value="1"/>
</dbReference>
<accession>A0A1I2I944</accession>
<dbReference type="InterPro" id="IPR020013">
    <property type="entry name" value="Flagellar_FlgE/F/G"/>
</dbReference>
<keyword evidence="7" id="KW-1185">Reference proteome</keyword>
<evidence type="ECO:0000259" key="5">
    <source>
        <dbReference type="Pfam" id="PF22692"/>
    </source>
</evidence>